<gene>
    <name evidence="2" type="ordered locus">Swit_5349</name>
</gene>
<keyword evidence="1" id="KW-0472">Membrane</keyword>
<sequence>MVWRPSNRTATHRLVVKAPLSSQQRFGKSPMDRFFTAIATRSATIMGQPLAFILSTLFIILWAVSGPFLNYSDTWQLIVNTATTVLTFLAVFLIQNSQNRDGAAMQAKLDEIIRALDKARVEFVGIEHLTDAQIAKIREALENDIRNEADDDKDRTVTRTVETLLKRY</sequence>
<geneLocation type="plasmid" evidence="2 3">
    <name>pSWIT01</name>
</geneLocation>
<feature type="transmembrane region" description="Helical" evidence="1">
    <location>
        <begin position="75"/>
        <end position="94"/>
    </location>
</feature>
<evidence type="ECO:0000313" key="3">
    <source>
        <dbReference type="Proteomes" id="UP000001989"/>
    </source>
</evidence>
<evidence type="ECO:0000256" key="1">
    <source>
        <dbReference type="SAM" id="Phobius"/>
    </source>
</evidence>
<dbReference type="EMBL" id="CP000700">
    <property type="protein sequence ID" value="ABQ71457.1"/>
    <property type="molecule type" value="Genomic_DNA"/>
</dbReference>
<organism evidence="2 3">
    <name type="scientific">Rhizorhabdus wittichii (strain DSM 6014 / CCUG 31198 / JCM 15750 / NBRC 105917 / EY 4224 / RW1)</name>
    <name type="common">Sphingomonas wittichii</name>
    <dbReference type="NCBI Taxonomy" id="392499"/>
    <lineage>
        <taxon>Bacteria</taxon>
        <taxon>Pseudomonadati</taxon>
        <taxon>Pseudomonadota</taxon>
        <taxon>Alphaproteobacteria</taxon>
        <taxon>Sphingomonadales</taxon>
        <taxon>Sphingomonadaceae</taxon>
        <taxon>Rhizorhabdus</taxon>
    </lineage>
</organism>
<dbReference type="InterPro" id="IPR007251">
    <property type="entry name" value="Iron_permease_Fet4"/>
</dbReference>
<dbReference type="Pfam" id="PF04120">
    <property type="entry name" value="Iron_permease"/>
    <property type="match status" value="1"/>
</dbReference>
<dbReference type="Proteomes" id="UP000001989">
    <property type="component" value="Plasmid pSWIT01"/>
</dbReference>
<keyword evidence="2" id="KW-0614">Plasmid</keyword>
<accession>A0A9J9HHB7</accession>
<keyword evidence="3" id="KW-1185">Reference proteome</keyword>
<evidence type="ECO:0008006" key="4">
    <source>
        <dbReference type="Google" id="ProtNLM"/>
    </source>
</evidence>
<feature type="transmembrane region" description="Helical" evidence="1">
    <location>
        <begin position="50"/>
        <end position="69"/>
    </location>
</feature>
<keyword evidence="1" id="KW-0812">Transmembrane</keyword>
<proteinExistence type="predicted"/>
<keyword evidence="1" id="KW-1133">Transmembrane helix</keyword>
<evidence type="ECO:0000313" key="2">
    <source>
        <dbReference type="EMBL" id="ABQ71457.1"/>
    </source>
</evidence>
<dbReference type="GO" id="GO:0055085">
    <property type="term" value="P:transmembrane transport"/>
    <property type="evidence" value="ECO:0007669"/>
    <property type="project" value="InterPro"/>
</dbReference>
<protein>
    <recommendedName>
        <fullName evidence="4">Low affinity iron permease family protein</fullName>
    </recommendedName>
</protein>
<dbReference type="AlphaFoldDB" id="A0A9J9HHB7"/>
<dbReference type="KEGG" id="swi:Swit_5349"/>
<name>A0A9J9HHB7_RHIWR</name>
<reference evidence="2 3" key="1">
    <citation type="journal article" date="2010" name="J. Bacteriol.">
        <title>Genome sequence of the dioxin-mineralizing bacterium Sphingomonas wittichii RW1.</title>
        <authorList>
            <person name="Miller T.R."/>
            <person name="Delcher A.L."/>
            <person name="Salzberg S.L."/>
            <person name="Saunders E."/>
            <person name="Detter J.C."/>
            <person name="Halden R.U."/>
        </authorList>
    </citation>
    <scope>NUCLEOTIDE SEQUENCE [LARGE SCALE GENOMIC DNA]</scope>
    <source>
        <strain evidence="3">DSM 6014 / CCUG 31198 / JCM 15750 / NBRC 105917 / EY 4224 / RW1</strain>
    </source>
</reference>